<feature type="transmembrane region" description="Helical" evidence="13">
    <location>
        <begin position="20"/>
        <end position="44"/>
    </location>
</feature>
<dbReference type="GO" id="GO:0005789">
    <property type="term" value="C:endoplasmic reticulum membrane"/>
    <property type="evidence" value="ECO:0007669"/>
    <property type="project" value="UniProtKB-SubCell"/>
</dbReference>
<evidence type="ECO:0000256" key="10">
    <source>
        <dbReference type="ARBA" id="ARBA00023136"/>
    </source>
</evidence>
<gene>
    <name evidence="16" type="ORF">K489DRAFT_382781</name>
</gene>
<evidence type="ECO:0000256" key="12">
    <source>
        <dbReference type="SAM" id="MobiDB-lite"/>
    </source>
</evidence>
<evidence type="ECO:0000256" key="1">
    <source>
        <dbReference type="ARBA" id="ARBA00004389"/>
    </source>
</evidence>
<evidence type="ECO:0000313" key="16">
    <source>
        <dbReference type="RefSeq" id="XP_033457887.1"/>
    </source>
</evidence>
<name>A0A6J3LYL1_9PEZI</name>
<dbReference type="GeneID" id="54363258"/>
<comment type="subcellular location">
    <subcellularLocation>
        <location evidence="1">Endoplasmic reticulum membrane</location>
        <topology evidence="1">Single-pass membrane protein</topology>
    </subcellularLocation>
</comment>
<evidence type="ECO:0000256" key="11">
    <source>
        <dbReference type="ARBA" id="ARBA00024899"/>
    </source>
</evidence>
<evidence type="ECO:0000256" key="3">
    <source>
        <dbReference type="ARBA" id="ARBA00012611"/>
    </source>
</evidence>
<reference evidence="16" key="2">
    <citation type="submission" date="2020-04" db="EMBL/GenBank/DDBJ databases">
        <authorList>
            <consortium name="NCBI Genome Project"/>
        </authorList>
    </citation>
    <scope>NUCLEOTIDE SEQUENCE</scope>
    <source>
        <strain evidence="16">CBS 342.82</strain>
    </source>
</reference>
<dbReference type="Pfam" id="PF13579">
    <property type="entry name" value="Glyco_trans_4_4"/>
    <property type="match status" value="1"/>
</dbReference>
<comment type="function">
    <text evidence="11">Participates in the formation of the lipid-linked precursor oligosaccharide for N-glycosylation. Involved in assembling the dolichol-pyrophosphate-GlcNAc(2)-Man(5) intermediate on the cytoplasmic surface of the ER.</text>
</comment>
<comment type="pathway">
    <text evidence="2">Protein modification; protein glycosylation.</text>
</comment>
<accession>A0A6J3LYL1</accession>
<reference evidence="16" key="3">
    <citation type="submission" date="2025-08" db="UniProtKB">
        <authorList>
            <consortium name="RefSeq"/>
        </authorList>
    </citation>
    <scope>IDENTIFICATION</scope>
    <source>
        <strain evidence="16">CBS 342.82</strain>
    </source>
</reference>
<feature type="region of interest" description="Disordered" evidence="12">
    <location>
        <begin position="534"/>
        <end position="578"/>
    </location>
</feature>
<proteinExistence type="predicted"/>
<keyword evidence="9 13" id="KW-1133">Transmembrane helix</keyword>
<keyword evidence="5" id="KW-0328">Glycosyltransferase</keyword>
<feature type="compositionally biased region" description="Basic and acidic residues" evidence="12">
    <location>
        <begin position="559"/>
        <end position="578"/>
    </location>
</feature>
<dbReference type="PANTHER" id="PTHR13036:SF0">
    <property type="entry name" value="CHITOBIOSYLDIPHOSPHODOLICHOL BETA-MANNOSYLTRANSFERASE"/>
    <property type="match status" value="1"/>
</dbReference>
<reference evidence="16" key="1">
    <citation type="submission" date="2020-01" db="EMBL/GenBank/DDBJ databases">
        <authorList>
            <consortium name="DOE Joint Genome Institute"/>
            <person name="Haridas S."/>
            <person name="Albert R."/>
            <person name="Binder M."/>
            <person name="Bloem J."/>
            <person name="Labutti K."/>
            <person name="Salamov A."/>
            <person name="Andreopoulos B."/>
            <person name="Baker S.E."/>
            <person name="Barry K."/>
            <person name="Bills G."/>
            <person name="Bluhm B.H."/>
            <person name="Cannon C."/>
            <person name="Castanera R."/>
            <person name="Culley D.E."/>
            <person name="Daum C."/>
            <person name="Ezra D."/>
            <person name="Gonzalez J.B."/>
            <person name="Henrissat B."/>
            <person name="Kuo A."/>
            <person name="Liang C."/>
            <person name="Lipzen A."/>
            <person name="Lutzoni F."/>
            <person name="Magnuson J."/>
            <person name="Mondo S."/>
            <person name="Nolan M."/>
            <person name="Ohm R."/>
            <person name="Pangilinan J."/>
            <person name="Park H.-J."/>
            <person name="Ramirez L."/>
            <person name="Alfaro M."/>
            <person name="Sun H."/>
            <person name="Tritt A."/>
            <person name="Yoshinaga Y."/>
            <person name="Zwiers L.-H."/>
            <person name="Turgeon B.G."/>
            <person name="Goodwin S.B."/>
            <person name="Spatafora J.W."/>
            <person name="Crous P.W."/>
            <person name="Grigoriev I.V."/>
        </authorList>
    </citation>
    <scope>NUCLEOTIDE SEQUENCE</scope>
    <source>
        <strain evidence="16">CBS 342.82</strain>
    </source>
</reference>
<evidence type="ECO:0000256" key="6">
    <source>
        <dbReference type="ARBA" id="ARBA00022679"/>
    </source>
</evidence>
<feature type="domain" description="Glycosyltransferase subfamily 4-like N-terminal" evidence="14">
    <location>
        <begin position="125"/>
        <end position="292"/>
    </location>
</feature>
<protein>
    <recommendedName>
        <fullName evidence="4">Chitobiosyldiphosphodolichol beta-mannosyltransferase</fullName>
        <ecNumber evidence="3">2.4.1.142</ecNumber>
    </recommendedName>
</protein>
<dbReference type="RefSeq" id="XP_033457887.1">
    <property type="nucleotide sequence ID" value="XM_033605458.1"/>
</dbReference>
<keyword evidence="10 13" id="KW-0472">Membrane</keyword>
<sequence length="605" mass="65442">MTLITLPPSLAWVPINVTTITAFIFAVFITFAAFVVLPIIAFTLPNSFDPSSPPTIAEDVFSETDKQPENSDRSGYTYFLSERETQGASSNGKDAFLGNASKIRCSSSVQVLVLGELGRSPRMQYHALSLARRGVSVALIGDVGTAELHPDLAANRFVRVYALATFPRGLQFRNRLAFLLVTAPLKVLWQIAALYRTLAYTAPASAWLLLQNPPAIPTLAVARLVCALRGTHLVVDWHNFGYSILALRLGASHPLVRLASWYEGNFGRGAAAHFAVSRAMTAALKRKWGIKALTLHDRPAEIFQPLTELSQREDFLRRLPQTADHAAPILSGQTRLLVSSTSWTPDEDFEVLLQGLVSYATLRESQLLSSSSSATAATAHLPAIHAIITGRGPLLPHYMARISTLRSAGRLPGVSILNAWLTPADYAGLLSSADLGLSLHMSSSGVDLPMKVVDMFGSGLPVVGWSGFESWGELVREPPSSSSSSSSDDGGAGVVSEKRDAVGDEEMGNGRGFQSPEQLSEILVELFGEVGRDGRRAGWSVDDDSADGGGDKKGKKREHLSQLERLRRGARREGERRWEEEWASVAGRLFGLEKQADLSAGQSGK</sequence>
<evidence type="ECO:0000256" key="9">
    <source>
        <dbReference type="ARBA" id="ARBA00022989"/>
    </source>
</evidence>
<keyword evidence="15" id="KW-1185">Reference proteome</keyword>
<evidence type="ECO:0000256" key="2">
    <source>
        <dbReference type="ARBA" id="ARBA00004922"/>
    </source>
</evidence>
<dbReference type="Gene3D" id="3.40.50.2000">
    <property type="entry name" value="Glycogen Phosphorylase B"/>
    <property type="match status" value="1"/>
</dbReference>
<organism evidence="16">
    <name type="scientific">Dissoconium aciculare CBS 342.82</name>
    <dbReference type="NCBI Taxonomy" id="1314786"/>
    <lineage>
        <taxon>Eukaryota</taxon>
        <taxon>Fungi</taxon>
        <taxon>Dikarya</taxon>
        <taxon>Ascomycota</taxon>
        <taxon>Pezizomycotina</taxon>
        <taxon>Dothideomycetes</taxon>
        <taxon>Dothideomycetidae</taxon>
        <taxon>Mycosphaerellales</taxon>
        <taxon>Dissoconiaceae</taxon>
        <taxon>Dissoconium</taxon>
    </lineage>
</organism>
<evidence type="ECO:0000259" key="14">
    <source>
        <dbReference type="Pfam" id="PF13579"/>
    </source>
</evidence>
<evidence type="ECO:0000313" key="15">
    <source>
        <dbReference type="Proteomes" id="UP000504637"/>
    </source>
</evidence>
<keyword evidence="8" id="KW-0256">Endoplasmic reticulum</keyword>
<keyword evidence="6" id="KW-0808">Transferase</keyword>
<feature type="region of interest" description="Disordered" evidence="12">
    <location>
        <begin position="474"/>
        <end position="515"/>
    </location>
</feature>
<dbReference type="GO" id="GO:0004578">
    <property type="term" value="F:chitobiosyldiphosphodolichol beta-mannosyltransferase activity"/>
    <property type="evidence" value="ECO:0007669"/>
    <property type="project" value="UniProtKB-EC"/>
</dbReference>
<evidence type="ECO:0000256" key="4">
    <source>
        <dbReference type="ARBA" id="ARBA00015841"/>
    </source>
</evidence>
<evidence type="ECO:0000256" key="7">
    <source>
        <dbReference type="ARBA" id="ARBA00022692"/>
    </source>
</evidence>
<dbReference type="AlphaFoldDB" id="A0A6J3LYL1"/>
<evidence type="ECO:0000256" key="5">
    <source>
        <dbReference type="ARBA" id="ARBA00022676"/>
    </source>
</evidence>
<dbReference type="EC" id="2.4.1.142" evidence="3"/>
<keyword evidence="7 13" id="KW-0812">Transmembrane</keyword>
<dbReference type="Proteomes" id="UP000504637">
    <property type="component" value="Unplaced"/>
</dbReference>
<dbReference type="InterPro" id="IPR028098">
    <property type="entry name" value="Glyco_trans_4-like_N"/>
</dbReference>
<dbReference type="SUPFAM" id="SSF53756">
    <property type="entry name" value="UDP-Glycosyltransferase/glycogen phosphorylase"/>
    <property type="match status" value="1"/>
</dbReference>
<dbReference type="OrthoDB" id="614844at2759"/>
<evidence type="ECO:0000256" key="8">
    <source>
        <dbReference type="ARBA" id="ARBA00022824"/>
    </source>
</evidence>
<evidence type="ECO:0000256" key="13">
    <source>
        <dbReference type="SAM" id="Phobius"/>
    </source>
</evidence>
<dbReference type="PANTHER" id="PTHR13036">
    <property type="entry name" value="BETA1,4 MANNOSYLTRANSFERASE"/>
    <property type="match status" value="1"/>
</dbReference>
<dbReference type="InterPro" id="IPR026051">
    <property type="entry name" value="ALG1-like"/>
</dbReference>